<comment type="caution">
    <text evidence="7">The sequence shown here is derived from an EMBL/GenBank/DDBJ whole genome shotgun (WGS) entry which is preliminary data.</text>
</comment>
<evidence type="ECO:0000256" key="2">
    <source>
        <dbReference type="ARBA" id="ARBA00022741"/>
    </source>
</evidence>
<keyword evidence="8" id="KW-1185">Reference proteome</keyword>
<dbReference type="InterPro" id="IPR001245">
    <property type="entry name" value="Ser-Thr/Tyr_kinase_cat_dom"/>
</dbReference>
<accession>A0A9N8VYX5</accession>
<feature type="region of interest" description="Disordered" evidence="5">
    <location>
        <begin position="409"/>
        <end position="428"/>
    </location>
</feature>
<dbReference type="AlphaFoldDB" id="A0A9N8VYX5"/>
<dbReference type="PROSITE" id="PS50011">
    <property type="entry name" value="PROTEIN_KINASE_DOM"/>
    <property type="match status" value="1"/>
</dbReference>
<feature type="domain" description="Protein kinase" evidence="6">
    <location>
        <begin position="82"/>
        <end position="375"/>
    </location>
</feature>
<organism evidence="7 8">
    <name type="scientific">Paraglomus brasilianum</name>
    <dbReference type="NCBI Taxonomy" id="144538"/>
    <lineage>
        <taxon>Eukaryota</taxon>
        <taxon>Fungi</taxon>
        <taxon>Fungi incertae sedis</taxon>
        <taxon>Mucoromycota</taxon>
        <taxon>Glomeromycotina</taxon>
        <taxon>Glomeromycetes</taxon>
        <taxon>Paraglomerales</taxon>
        <taxon>Paraglomeraceae</taxon>
        <taxon>Paraglomus</taxon>
    </lineage>
</organism>
<dbReference type="InterPro" id="IPR051681">
    <property type="entry name" value="Ser/Thr_Kinases-Pseudokinases"/>
</dbReference>
<dbReference type="Gene3D" id="1.10.510.10">
    <property type="entry name" value="Transferase(Phosphotransferase) domain 1"/>
    <property type="match status" value="1"/>
</dbReference>
<keyword evidence="3" id="KW-0418">Kinase</keyword>
<dbReference type="GO" id="GO:0004674">
    <property type="term" value="F:protein serine/threonine kinase activity"/>
    <property type="evidence" value="ECO:0007669"/>
    <property type="project" value="TreeGrafter"/>
</dbReference>
<dbReference type="InterPro" id="IPR000719">
    <property type="entry name" value="Prot_kinase_dom"/>
</dbReference>
<gene>
    <name evidence="7" type="ORF">PBRASI_LOCUS1081</name>
</gene>
<keyword evidence="2" id="KW-0547">Nucleotide-binding</keyword>
<evidence type="ECO:0000313" key="7">
    <source>
        <dbReference type="EMBL" id="CAG8471219.1"/>
    </source>
</evidence>
<dbReference type="EMBL" id="CAJVPI010000064">
    <property type="protein sequence ID" value="CAG8471219.1"/>
    <property type="molecule type" value="Genomic_DNA"/>
</dbReference>
<evidence type="ECO:0000256" key="3">
    <source>
        <dbReference type="ARBA" id="ARBA00022777"/>
    </source>
</evidence>
<protein>
    <submittedName>
        <fullName evidence="7">11751_t:CDS:1</fullName>
    </submittedName>
</protein>
<evidence type="ECO:0000256" key="1">
    <source>
        <dbReference type="ARBA" id="ARBA00022679"/>
    </source>
</evidence>
<dbReference type="Proteomes" id="UP000789739">
    <property type="component" value="Unassembled WGS sequence"/>
</dbReference>
<dbReference type="InterPro" id="IPR011009">
    <property type="entry name" value="Kinase-like_dom_sf"/>
</dbReference>
<evidence type="ECO:0000313" key="8">
    <source>
        <dbReference type="Proteomes" id="UP000789739"/>
    </source>
</evidence>
<dbReference type="PANTHER" id="PTHR44329:SF288">
    <property type="entry name" value="MITOGEN-ACTIVATED PROTEIN KINASE KINASE KINASE 20"/>
    <property type="match status" value="1"/>
</dbReference>
<keyword evidence="4" id="KW-0067">ATP-binding</keyword>
<dbReference type="GO" id="GO:0005524">
    <property type="term" value="F:ATP binding"/>
    <property type="evidence" value="ECO:0007669"/>
    <property type="project" value="UniProtKB-KW"/>
</dbReference>
<name>A0A9N8VYX5_9GLOM</name>
<proteinExistence type="predicted"/>
<dbReference type="Pfam" id="PF07714">
    <property type="entry name" value="PK_Tyr_Ser-Thr"/>
    <property type="match status" value="1"/>
</dbReference>
<dbReference type="PANTHER" id="PTHR44329">
    <property type="entry name" value="SERINE/THREONINE-PROTEIN KINASE TNNI3K-RELATED"/>
    <property type="match status" value="1"/>
</dbReference>
<reference evidence="7" key="1">
    <citation type="submission" date="2021-06" db="EMBL/GenBank/DDBJ databases">
        <authorList>
            <person name="Kallberg Y."/>
            <person name="Tangrot J."/>
            <person name="Rosling A."/>
        </authorList>
    </citation>
    <scope>NUCLEOTIDE SEQUENCE</scope>
    <source>
        <strain evidence="7">BR232B</strain>
    </source>
</reference>
<keyword evidence="1" id="KW-0808">Transferase</keyword>
<evidence type="ECO:0000259" key="6">
    <source>
        <dbReference type="PROSITE" id="PS50011"/>
    </source>
</evidence>
<dbReference type="SUPFAM" id="SSF56112">
    <property type="entry name" value="Protein kinase-like (PK-like)"/>
    <property type="match status" value="1"/>
</dbReference>
<evidence type="ECO:0000256" key="4">
    <source>
        <dbReference type="ARBA" id="ARBA00022840"/>
    </source>
</evidence>
<sequence>MIVTTGEKADAVMPTESYGTCPSCQQQSTYYFWCASCEYRKYQDETPGWTSGNKVVDVVIKDVQRNAPSIFSFLEWIPHNKLRKIKPIRSGGHGTVYSAIWEDGPRDGPPSFSEESRKFKGLPQWLRRSSAKVVLKVISKSQKVSTDYFDELRLFCRCAPDCESFDNFTLPHVLRIYGLSIEPSTKEIIVVMQYADQGDLYHSMSRTKMWPGDILALKNIAQGLSVIHRANILHRNLHGGNILQHGKCLYVGDAGFHRHSECSRKSSKGVYGIMPYVAPEVLRGEGYTKKADIYSFGIIMWEILSCQRPFADRAHDAALQADICKGARPPITDKICKKCAELIQKCWDPDPAKRPLADEVLNNLISLSVMMSPHFLPKGLEKPAPASGTRYKSRFITYLHSPDSLKRKADENLQVRRPPTVPLPSLPSNVETNDDLLAARTFVAKKIKEIRKYKKLRSGEKRDWNDQDFRM</sequence>
<dbReference type="OrthoDB" id="6718656at2759"/>
<evidence type="ECO:0000256" key="5">
    <source>
        <dbReference type="SAM" id="MobiDB-lite"/>
    </source>
</evidence>